<evidence type="ECO:0000256" key="3">
    <source>
        <dbReference type="ARBA" id="ARBA00022553"/>
    </source>
</evidence>
<gene>
    <name evidence="11" type="ORF">EDS130_LOCUS15559</name>
    <name evidence="10" type="ORF">XAT740_LOCUS10228</name>
</gene>
<evidence type="ECO:0000256" key="2">
    <source>
        <dbReference type="ARBA" id="ARBA00022490"/>
    </source>
</evidence>
<evidence type="ECO:0000313" key="12">
    <source>
        <dbReference type="Proteomes" id="UP000663828"/>
    </source>
</evidence>
<feature type="compositionally biased region" description="Polar residues" evidence="9">
    <location>
        <begin position="321"/>
        <end position="342"/>
    </location>
</feature>
<dbReference type="PANTHER" id="PTHR34252">
    <property type="entry name" value="UPF0705 PROTEIN C11ORF49"/>
    <property type="match status" value="1"/>
</dbReference>
<dbReference type="Proteomes" id="UP000663828">
    <property type="component" value="Unassembled WGS sequence"/>
</dbReference>
<dbReference type="PANTHER" id="PTHR34252:SF1">
    <property type="entry name" value="CENTRIOLAR SATELLITE-ASSOCIATED TUBULIN POLYGLUTAMYLASE COMPLEX REGULATOR 1"/>
    <property type="match status" value="1"/>
</dbReference>
<evidence type="ECO:0000313" key="10">
    <source>
        <dbReference type="EMBL" id="CAF0943066.1"/>
    </source>
</evidence>
<dbReference type="EMBL" id="CAJNOR010000541">
    <property type="protein sequence ID" value="CAF0943066.1"/>
    <property type="molecule type" value="Genomic_DNA"/>
</dbReference>
<evidence type="ECO:0000256" key="9">
    <source>
        <dbReference type="SAM" id="MobiDB-lite"/>
    </source>
</evidence>
<name>A0A814CGK2_ADIRI</name>
<keyword evidence="3" id="KW-0597">Phosphoprotein</keyword>
<keyword evidence="4" id="KW-0493">Microtubule</keyword>
<dbReference type="GO" id="GO:0005874">
    <property type="term" value="C:microtubule"/>
    <property type="evidence" value="ECO:0007669"/>
    <property type="project" value="UniProtKB-KW"/>
</dbReference>
<dbReference type="Proteomes" id="UP000663852">
    <property type="component" value="Unassembled WGS sequence"/>
</dbReference>
<keyword evidence="12" id="KW-1185">Reference proteome</keyword>
<dbReference type="OrthoDB" id="71307at2759"/>
<accession>A0A814CGK2</accession>
<evidence type="ECO:0000313" key="11">
    <source>
        <dbReference type="EMBL" id="CAF1014358.1"/>
    </source>
</evidence>
<keyword evidence="2" id="KW-0963">Cytoplasm</keyword>
<dbReference type="GO" id="GO:0034451">
    <property type="term" value="C:centriolar satellite"/>
    <property type="evidence" value="ECO:0007669"/>
    <property type="project" value="UniProtKB-SubCell"/>
</dbReference>
<feature type="region of interest" description="Disordered" evidence="9">
    <location>
        <begin position="321"/>
        <end position="362"/>
    </location>
</feature>
<dbReference type="AlphaFoldDB" id="A0A814CGK2"/>
<dbReference type="InterPro" id="IPR038968">
    <property type="entry name" value="CSTPP1"/>
</dbReference>
<evidence type="ECO:0000256" key="1">
    <source>
        <dbReference type="ARBA" id="ARBA00004607"/>
    </source>
</evidence>
<evidence type="ECO:0000256" key="7">
    <source>
        <dbReference type="ARBA" id="ARBA00033769"/>
    </source>
</evidence>
<evidence type="ECO:0000256" key="8">
    <source>
        <dbReference type="ARBA" id="ARBA00045673"/>
    </source>
</evidence>
<reference evidence="10" key="1">
    <citation type="submission" date="2021-02" db="EMBL/GenBank/DDBJ databases">
        <authorList>
            <person name="Nowell W R."/>
        </authorList>
    </citation>
    <scope>NUCLEOTIDE SEQUENCE</scope>
</reference>
<comment type="similarity">
    <text evidence="6">Belongs to the CSTPP1 family.</text>
</comment>
<comment type="function">
    <text evidence="8">Regulator of the tubulin polyglutamylase complex (TPGC) that controls cytoskeletal organization, nuclear shape, and cilium disassembly by balancing microtubule and actin assembly. Regulates the assembly and stability of the TPGC and thereby modulates polyglutamylation of the microtubule, which antagonizes MAP4 binding.</text>
</comment>
<evidence type="ECO:0000256" key="5">
    <source>
        <dbReference type="ARBA" id="ARBA00023212"/>
    </source>
</evidence>
<dbReference type="EMBL" id="CAJNOJ010000066">
    <property type="protein sequence ID" value="CAF1014358.1"/>
    <property type="molecule type" value="Genomic_DNA"/>
</dbReference>
<proteinExistence type="inferred from homology"/>
<comment type="subcellular location">
    <subcellularLocation>
        <location evidence="1">Cytoplasm</location>
        <location evidence="1">Cytoskeleton</location>
        <location evidence="1">Microtubule organizing center</location>
        <location evidence="1">Centrosome</location>
        <location evidence="1">Centriolar satellite</location>
    </subcellularLocation>
</comment>
<evidence type="ECO:0000256" key="4">
    <source>
        <dbReference type="ARBA" id="ARBA00022701"/>
    </source>
</evidence>
<keyword evidence="5" id="KW-0206">Cytoskeleton</keyword>
<sequence length="362" mass="40926">MADNFSQEQAYLKQHHLTVYFEDCIRGLLEARRRSSPVTPVKFDINTHLRDYFAQVKRELHVVGREYTFVNSTPYNHCALISHIWSKYETAIPTPGTLKELHTLILTICPDFPYSLLESSASLLGDRDWSLSADYMAFLRAFQLTFIYSEFIYESQQLFRSLTHHLTCHVPTAETSVPQENHDQRQLLSEGFQKLIKTRTCSCPPIHILDEVLVLLEEQKPVSHQKFLVQLAKSVDLTRFIGKEPIIIKPARPNQSQRLTIEPVFPIQNEPKLTLTSIPSSTTHLLPPLPKQQGLVRERPIRHGSAASGIISSNASRRADSATSFIASSNSAKASHSTTNTAKQERNDTDTDVESVSSDTDT</sequence>
<organism evidence="10 12">
    <name type="scientific">Adineta ricciae</name>
    <name type="common">Rotifer</name>
    <dbReference type="NCBI Taxonomy" id="249248"/>
    <lineage>
        <taxon>Eukaryota</taxon>
        <taxon>Metazoa</taxon>
        <taxon>Spiralia</taxon>
        <taxon>Gnathifera</taxon>
        <taxon>Rotifera</taxon>
        <taxon>Eurotatoria</taxon>
        <taxon>Bdelloidea</taxon>
        <taxon>Adinetida</taxon>
        <taxon>Adinetidae</taxon>
        <taxon>Adineta</taxon>
    </lineage>
</organism>
<protein>
    <recommendedName>
        <fullName evidence="7">Centriolar satellite-associated tubulin polyglutamylase complex regulator 1</fullName>
    </recommendedName>
</protein>
<comment type="caution">
    <text evidence="10">The sequence shown here is derived from an EMBL/GenBank/DDBJ whole genome shotgun (WGS) entry which is preliminary data.</text>
</comment>
<evidence type="ECO:0000256" key="6">
    <source>
        <dbReference type="ARBA" id="ARBA00033750"/>
    </source>
</evidence>